<evidence type="ECO:0000256" key="1">
    <source>
        <dbReference type="ARBA" id="ARBA00004370"/>
    </source>
</evidence>
<evidence type="ECO:0000313" key="7">
    <source>
        <dbReference type="Proteomes" id="UP001176521"/>
    </source>
</evidence>
<dbReference type="GO" id="GO:0031505">
    <property type="term" value="P:fungal-type cell wall organization"/>
    <property type="evidence" value="ECO:0007669"/>
    <property type="project" value="TreeGrafter"/>
</dbReference>
<dbReference type="GO" id="GO:0005886">
    <property type="term" value="C:plasma membrane"/>
    <property type="evidence" value="ECO:0007669"/>
    <property type="project" value="TreeGrafter"/>
</dbReference>
<feature type="region of interest" description="Disordered" evidence="5">
    <location>
        <begin position="1"/>
        <end position="26"/>
    </location>
</feature>
<keyword evidence="2" id="KW-0472">Membrane</keyword>
<evidence type="ECO:0000256" key="3">
    <source>
        <dbReference type="ARBA" id="ARBA00023180"/>
    </source>
</evidence>
<proteinExistence type="predicted"/>
<gene>
    <name evidence="6" type="ORF">OC842_005812</name>
</gene>
<comment type="caution">
    <text evidence="6">The sequence shown here is derived from an EMBL/GenBank/DDBJ whole genome shotgun (WGS) entry which is preliminary data.</text>
</comment>
<feature type="compositionally biased region" description="Polar residues" evidence="5">
    <location>
        <begin position="1"/>
        <end position="12"/>
    </location>
</feature>
<comment type="subcellular location">
    <subcellularLocation>
        <location evidence="1">Membrane</location>
    </subcellularLocation>
</comment>
<name>A0AAN6JIN6_9BASI</name>
<dbReference type="GO" id="GO:0006078">
    <property type="term" value="P:(1-&gt;6)-beta-D-glucan biosynthetic process"/>
    <property type="evidence" value="ECO:0007669"/>
    <property type="project" value="TreeGrafter"/>
</dbReference>
<dbReference type="EMBL" id="JAPDMQ010000447">
    <property type="protein sequence ID" value="KAK0524521.1"/>
    <property type="molecule type" value="Genomic_DNA"/>
</dbReference>
<accession>A0AAN6JIN6</accession>
<dbReference type="AlphaFoldDB" id="A0AAN6JIN6"/>
<keyword evidence="4" id="KW-0961">Cell wall biogenesis/degradation</keyword>
<reference evidence="6" key="1">
    <citation type="journal article" date="2023" name="PhytoFront">
        <title>Draft Genome Resources of Seven Strains of Tilletia horrida, Causal Agent of Kernel Smut of Rice.</title>
        <authorList>
            <person name="Khanal S."/>
            <person name="Antony Babu S."/>
            <person name="Zhou X.G."/>
        </authorList>
    </citation>
    <scope>NUCLEOTIDE SEQUENCE</scope>
    <source>
        <strain evidence="6">TX3</strain>
    </source>
</reference>
<dbReference type="GO" id="GO:0015926">
    <property type="term" value="F:glucosidase activity"/>
    <property type="evidence" value="ECO:0007669"/>
    <property type="project" value="TreeGrafter"/>
</dbReference>
<evidence type="ECO:0000313" key="6">
    <source>
        <dbReference type="EMBL" id="KAK0524521.1"/>
    </source>
</evidence>
<organism evidence="6 7">
    <name type="scientific">Tilletia horrida</name>
    <dbReference type="NCBI Taxonomy" id="155126"/>
    <lineage>
        <taxon>Eukaryota</taxon>
        <taxon>Fungi</taxon>
        <taxon>Dikarya</taxon>
        <taxon>Basidiomycota</taxon>
        <taxon>Ustilaginomycotina</taxon>
        <taxon>Exobasidiomycetes</taxon>
        <taxon>Tilletiales</taxon>
        <taxon>Tilletiaceae</taxon>
        <taxon>Tilletia</taxon>
    </lineage>
</organism>
<dbReference type="Gene3D" id="2.60.120.200">
    <property type="match status" value="1"/>
</dbReference>
<evidence type="ECO:0000256" key="2">
    <source>
        <dbReference type="ARBA" id="ARBA00023136"/>
    </source>
</evidence>
<dbReference type="PANTHER" id="PTHR31361:SF1">
    <property type="entry name" value="BETA-GLUCAN SYNTHESIS-ASSOCIATED PROTEIN KRE6-RELATED"/>
    <property type="match status" value="1"/>
</dbReference>
<dbReference type="InterPro" id="IPR005629">
    <property type="entry name" value="Skn1/Kre6/Sbg1"/>
</dbReference>
<dbReference type="Proteomes" id="UP001176521">
    <property type="component" value="Unassembled WGS sequence"/>
</dbReference>
<dbReference type="PANTHER" id="PTHR31361">
    <property type="entry name" value="BETA-GLUCAN SYNTHESIS-ASSOCIATED PROTEIN KRE6-RELATED"/>
    <property type="match status" value="1"/>
</dbReference>
<keyword evidence="7" id="KW-1185">Reference proteome</keyword>
<dbReference type="GO" id="GO:0005789">
    <property type="term" value="C:endoplasmic reticulum membrane"/>
    <property type="evidence" value="ECO:0007669"/>
    <property type="project" value="TreeGrafter"/>
</dbReference>
<dbReference type="Pfam" id="PF03935">
    <property type="entry name" value="SKN1_KRE6_Sbg1"/>
    <property type="match status" value="1"/>
</dbReference>
<feature type="non-terminal residue" evidence="6">
    <location>
        <position position="1"/>
    </location>
</feature>
<protein>
    <submittedName>
        <fullName evidence="6">Uncharacterized protein</fullName>
    </submittedName>
</protein>
<sequence length="201" mass="22554">RLSRCTCANSTDRPGPRHPGGSWKGRSAPELELFKASSSDGGFGWNSMSLQLAPYEAGYNLARPDMTIVYHPERGQQLNPRNQEVYELPGGKFAVYGLEYEPVSERQDNGYVTWISDGDRAWNLICAALGPDVLTEIGQRLIPQEPVSRNGEGWRAIEDGAHIRCVSFCRGKMYPIMNLGISSSFTWIDWKHLKFPAEMLM</sequence>
<keyword evidence="3" id="KW-0325">Glycoprotein</keyword>
<evidence type="ECO:0000256" key="4">
    <source>
        <dbReference type="ARBA" id="ARBA00023316"/>
    </source>
</evidence>
<evidence type="ECO:0000256" key="5">
    <source>
        <dbReference type="SAM" id="MobiDB-lite"/>
    </source>
</evidence>